<dbReference type="AlphaFoldDB" id="A0A1B0ZKY4"/>
<proteinExistence type="predicted"/>
<reference evidence="1 2" key="1">
    <citation type="submission" date="2015-06" db="EMBL/GenBank/DDBJ databases">
        <title>Investigation of pathophysiology for high-risk pregnancy and development of treatment modality based on it.</title>
        <authorList>
            <person name="Kim B.-C."/>
            <person name="Lim S."/>
        </authorList>
    </citation>
    <scope>NUCLEOTIDE SEQUENCE [LARGE SCALE GENOMIC DNA]</scope>
    <source>
        <strain evidence="1 2">AD1-86</strain>
    </source>
</reference>
<evidence type="ECO:0000313" key="2">
    <source>
        <dbReference type="Proteomes" id="UP000092596"/>
    </source>
</evidence>
<protein>
    <submittedName>
        <fullName evidence="1">Uncharacterized protein</fullName>
    </submittedName>
</protein>
<dbReference type="Proteomes" id="UP000092596">
    <property type="component" value="Chromosome"/>
</dbReference>
<dbReference type="KEGG" id="dva:DAD186_19820"/>
<name>A0A1B0ZKY4_9MICO</name>
<gene>
    <name evidence="1" type="ORF">DAD186_19820</name>
</gene>
<organism evidence="1 2">
    <name type="scientific">Dermabacter vaginalis</name>
    <dbReference type="NCBI Taxonomy" id="1630135"/>
    <lineage>
        <taxon>Bacteria</taxon>
        <taxon>Bacillati</taxon>
        <taxon>Actinomycetota</taxon>
        <taxon>Actinomycetes</taxon>
        <taxon>Micrococcales</taxon>
        <taxon>Dermabacteraceae</taxon>
        <taxon>Dermabacter</taxon>
    </lineage>
</organism>
<dbReference type="EMBL" id="CP012117">
    <property type="protein sequence ID" value="ANP28532.1"/>
    <property type="molecule type" value="Genomic_DNA"/>
</dbReference>
<accession>A0A1B0ZKY4</accession>
<dbReference type="RefSeq" id="WP_157457134.1">
    <property type="nucleotide sequence ID" value="NZ_CP012117.1"/>
</dbReference>
<sequence length="89" mass="9959">MSTTEIDSVTARNKPNLPHTANTVINSIYCIHAFSQHSVTKTASTESSGFRLAIITRGYEPTSPAFRQRLADELDREMIPVLIDEPNHF</sequence>
<evidence type="ECO:0000313" key="1">
    <source>
        <dbReference type="EMBL" id="ANP28532.1"/>
    </source>
</evidence>